<proteinExistence type="predicted"/>
<keyword evidence="1" id="KW-0418">Kinase</keyword>
<organism evidence="1 2">
    <name type="scientific">Cercophora samala</name>
    <dbReference type="NCBI Taxonomy" id="330535"/>
    <lineage>
        <taxon>Eukaryota</taxon>
        <taxon>Fungi</taxon>
        <taxon>Dikarya</taxon>
        <taxon>Ascomycota</taxon>
        <taxon>Pezizomycotina</taxon>
        <taxon>Sordariomycetes</taxon>
        <taxon>Sordariomycetidae</taxon>
        <taxon>Sordariales</taxon>
        <taxon>Lasiosphaeriaceae</taxon>
        <taxon>Cercophora</taxon>
    </lineage>
</organism>
<keyword evidence="2" id="KW-1185">Reference proteome</keyword>
<dbReference type="EMBL" id="JAULSY010000141">
    <property type="protein sequence ID" value="KAK0662475.1"/>
    <property type="molecule type" value="Genomic_DNA"/>
</dbReference>
<keyword evidence="1" id="KW-0808">Transferase</keyword>
<comment type="caution">
    <text evidence="1">The sequence shown here is derived from an EMBL/GenBank/DDBJ whole genome shotgun (WGS) entry which is preliminary data.</text>
</comment>
<dbReference type="Proteomes" id="UP001174997">
    <property type="component" value="Unassembled WGS sequence"/>
</dbReference>
<dbReference type="GO" id="GO:0016301">
    <property type="term" value="F:kinase activity"/>
    <property type="evidence" value="ECO:0007669"/>
    <property type="project" value="UniProtKB-KW"/>
</dbReference>
<protein>
    <submittedName>
        <fullName evidence="1">Casein kinase I RAG8</fullName>
    </submittedName>
</protein>
<dbReference type="AlphaFoldDB" id="A0AA39Z2Y5"/>
<sequence>MILEEIDFGPSTTCPYEVGSVLTVWHAAGSLQRSDDKSQVVRVKIKKLQQPWTLSCCMVVDILSDSLDIVRKTAFLKLFDWRFAAQQRSDQGVNPWSEKSAVEYAEFVVGGGAEEFLDQLKASQHEETEEDWDPCQDETFLVHQARTMYNNETTVYSRLQALQGRTVPRLMGAVEIDITPPGMDGDKFGELFKVQGILVEYFPDSFTLRDIGTMVPTEDLQEVVDQAVEIARSLGDYEVLDTDVRLDNFLVTTQRGNADKNDKDLPRQTYRVVMLDFAQSRVRREDESDFDWGRAKVQQDEEGAVGMVIRHHLSKLGKHVSYKPSGRYEEFAEGESEDEQ</sequence>
<evidence type="ECO:0000313" key="1">
    <source>
        <dbReference type="EMBL" id="KAK0662475.1"/>
    </source>
</evidence>
<reference evidence="1" key="1">
    <citation type="submission" date="2023-06" db="EMBL/GenBank/DDBJ databases">
        <title>Genome-scale phylogeny and comparative genomics of the fungal order Sordariales.</title>
        <authorList>
            <consortium name="Lawrence Berkeley National Laboratory"/>
            <person name="Hensen N."/>
            <person name="Bonometti L."/>
            <person name="Westerberg I."/>
            <person name="Brannstrom I.O."/>
            <person name="Guillou S."/>
            <person name="Cros-Aarteil S."/>
            <person name="Calhoun S."/>
            <person name="Haridas S."/>
            <person name="Kuo A."/>
            <person name="Mondo S."/>
            <person name="Pangilinan J."/>
            <person name="Riley R."/>
            <person name="Labutti K."/>
            <person name="Andreopoulos B."/>
            <person name="Lipzen A."/>
            <person name="Chen C."/>
            <person name="Yanf M."/>
            <person name="Daum C."/>
            <person name="Ng V."/>
            <person name="Clum A."/>
            <person name="Steindorff A."/>
            <person name="Ohm R."/>
            <person name="Martin F."/>
            <person name="Silar P."/>
            <person name="Natvig D."/>
            <person name="Lalanne C."/>
            <person name="Gautier V."/>
            <person name="Ament-Velasquez S.L."/>
            <person name="Kruys A."/>
            <person name="Hutchinson M.I."/>
            <person name="Powell A.J."/>
            <person name="Barry K."/>
            <person name="Miller A.N."/>
            <person name="Grigoriev I.V."/>
            <person name="Debuchy R."/>
            <person name="Gladieux P."/>
            <person name="Thoren M.H."/>
            <person name="Johannesson H."/>
        </authorList>
    </citation>
    <scope>NUCLEOTIDE SEQUENCE</scope>
    <source>
        <strain evidence="1">CBS 307.81</strain>
    </source>
</reference>
<name>A0AA39Z2Y5_9PEZI</name>
<evidence type="ECO:0000313" key="2">
    <source>
        <dbReference type="Proteomes" id="UP001174997"/>
    </source>
</evidence>
<accession>A0AA39Z2Y5</accession>
<gene>
    <name evidence="1" type="ORF">QBC41DRAFT_329804</name>
</gene>